<protein>
    <submittedName>
        <fullName evidence="3">Biotin-requiring enzyme</fullName>
    </submittedName>
</protein>
<proteinExistence type="predicted"/>
<keyword evidence="1" id="KW-0732">Signal</keyword>
<dbReference type="SUPFAM" id="SSF51230">
    <property type="entry name" value="Single hybrid motif"/>
    <property type="match status" value="1"/>
</dbReference>
<dbReference type="InterPro" id="IPR011053">
    <property type="entry name" value="Single_hybrid_motif"/>
</dbReference>
<dbReference type="Gene3D" id="2.40.50.100">
    <property type="match status" value="1"/>
</dbReference>
<feature type="chain" id="PRO_5039619707" evidence="1">
    <location>
        <begin position="25"/>
        <end position="98"/>
    </location>
</feature>
<dbReference type="STRING" id="84035.SAMN05660742_101147"/>
<gene>
    <name evidence="3" type="ORF">SAMN05660742_101147</name>
</gene>
<reference evidence="3 4" key="1">
    <citation type="submission" date="2016-10" db="EMBL/GenBank/DDBJ databases">
        <authorList>
            <person name="de Groot N.N."/>
        </authorList>
    </citation>
    <scope>NUCLEOTIDE SEQUENCE [LARGE SCALE GENOMIC DNA]</scope>
    <source>
        <strain evidence="3 4">DSM 2179</strain>
    </source>
</reference>
<evidence type="ECO:0000259" key="2">
    <source>
        <dbReference type="Pfam" id="PF00364"/>
    </source>
</evidence>
<dbReference type="Proteomes" id="UP000199662">
    <property type="component" value="Unassembled WGS sequence"/>
</dbReference>
<dbReference type="EMBL" id="FNZK01000001">
    <property type="protein sequence ID" value="SEI82136.1"/>
    <property type="molecule type" value="Genomic_DNA"/>
</dbReference>
<evidence type="ECO:0000313" key="4">
    <source>
        <dbReference type="Proteomes" id="UP000199662"/>
    </source>
</evidence>
<evidence type="ECO:0000313" key="3">
    <source>
        <dbReference type="EMBL" id="SEI82136.1"/>
    </source>
</evidence>
<feature type="signal peptide" evidence="1">
    <location>
        <begin position="1"/>
        <end position="24"/>
    </location>
</feature>
<accession>A0A1H6TSA6</accession>
<sequence>MLHKKKLIAIVLVCVLLGLAQLTAAASMIDEKTTLTGQVTWTVPVGQAVTEGSELVRVSTLTGSAAASRATTAGTVQQVLVKPGDNVKSGEVVVRIAK</sequence>
<organism evidence="3 4">
    <name type="scientific">Propionispira arboris</name>
    <dbReference type="NCBI Taxonomy" id="84035"/>
    <lineage>
        <taxon>Bacteria</taxon>
        <taxon>Bacillati</taxon>
        <taxon>Bacillota</taxon>
        <taxon>Negativicutes</taxon>
        <taxon>Selenomonadales</taxon>
        <taxon>Selenomonadaceae</taxon>
        <taxon>Propionispira</taxon>
    </lineage>
</organism>
<feature type="domain" description="Lipoyl-binding" evidence="2">
    <location>
        <begin position="38"/>
        <end position="96"/>
    </location>
</feature>
<dbReference type="InterPro" id="IPR000089">
    <property type="entry name" value="Biotin_lipoyl"/>
</dbReference>
<evidence type="ECO:0000256" key="1">
    <source>
        <dbReference type="SAM" id="SignalP"/>
    </source>
</evidence>
<keyword evidence="4" id="KW-1185">Reference proteome</keyword>
<dbReference type="AlphaFoldDB" id="A0A1H6TSA6"/>
<dbReference type="Pfam" id="PF00364">
    <property type="entry name" value="Biotin_lipoyl"/>
    <property type="match status" value="1"/>
</dbReference>
<dbReference type="RefSeq" id="WP_019551860.1">
    <property type="nucleotide sequence ID" value="NZ_FNZK01000001.1"/>
</dbReference>
<name>A0A1H6TSA6_9FIRM</name>